<organism evidence="2 3">
    <name type="scientific">Penicillium canariense</name>
    <dbReference type="NCBI Taxonomy" id="189055"/>
    <lineage>
        <taxon>Eukaryota</taxon>
        <taxon>Fungi</taxon>
        <taxon>Dikarya</taxon>
        <taxon>Ascomycota</taxon>
        <taxon>Pezizomycotina</taxon>
        <taxon>Eurotiomycetes</taxon>
        <taxon>Eurotiomycetidae</taxon>
        <taxon>Eurotiales</taxon>
        <taxon>Aspergillaceae</taxon>
        <taxon>Penicillium</taxon>
    </lineage>
</organism>
<dbReference type="RefSeq" id="XP_056539065.1">
    <property type="nucleotide sequence ID" value="XM_056691359.1"/>
</dbReference>
<accession>A0A9W9HPV8</accession>
<proteinExistence type="predicted"/>
<evidence type="ECO:0000313" key="3">
    <source>
        <dbReference type="Proteomes" id="UP001149163"/>
    </source>
</evidence>
<dbReference type="EMBL" id="JAPQKN010000007">
    <property type="protein sequence ID" value="KAJ5152757.1"/>
    <property type="molecule type" value="Genomic_DNA"/>
</dbReference>
<sequence length="250" mass="27252">MFRKLRGIGSRGSRSSEPAPSAPATTAESEIFNPRAIYISDVRRSPTKLPRKPGIKAQSVSIMVKNAKGATNSVDLYRLLQREKDVGEFDPTGDYETDYLCDGYIYTVSFIAPPSDPGSSLGYLCLMQHVYLVLTYDASSSESWDEIAAVCDRMRSRCEDGALPFHATIIAAMDEGEGEAAVSHAEAEAFASQRGCRFVKFSPATGRGTCDAIGSLVELANRARDQYTLDKAGYAQRYKRGKAFQAVLSS</sequence>
<feature type="region of interest" description="Disordered" evidence="1">
    <location>
        <begin position="1"/>
        <end position="26"/>
    </location>
</feature>
<keyword evidence="3" id="KW-1185">Reference proteome</keyword>
<evidence type="ECO:0000313" key="2">
    <source>
        <dbReference type="EMBL" id="KAJ5152757.1"/>
    </source>
</evidence>
<comment type="caution">
    <text evidence="2">The sequence shown here is derived from an EMBL/GenBank/DDBJ whole genome shotgun (WGS) entry which is preliminary data.</text>
</comment>
<name>A0A9W9HPV8_9EURO</name>
<dbReference type="Gene3D" id="3.40.50.300">
    <property type="entry name" value="P-loop containing nucleotide triphosphate hydrolases"/>
    <property type="match status" value="1"/>
</dbReference>
<dbReference type="Proteomes" id="UP001149163">
    <property type="component" value="Unassembled WGS sequence"/>
</dbReference>
<gene>
    <name evidence="2" type="ORF">N7482_009235</name>
</gene>
<reference evidence="2" key="2">
    <citation type="journal article" date="2023" name="IMA Fungus">
        <title>Comparative genomic study of the Penicillium genus elucidates a diverse pangenome and 15 lateral gene transfer events.</title>
        <authorList>
            <person name="Petersen C."/>
            <person name="Sorensen T."/>
            <person name="Nielsen M.R."/>
            <person name="Sondergaard T.E."/>
            <person name="Sorensen J.L."/>
            <person name="Fitzpatrick D.A."/>
            <person name="Frisvad J.C."/>
            <person name="Nielsen K.L."/>
        </authorList>
    </citation>
    <scope>NUCLEOTIDE SEQUENCE</scope>
    <source>
        <strain evidence="2">IBT 26290</strain>
    </source>
</reference>
<evidence type="ECO:0000256" key="1">
    <source>
        <dbReference type="SAM" id="MobiDB-lite"/>
    </source>
</evidence>
<protein>
    <submittedName>
        <fullName evidence="2">Uncharacterized protein</fullName>
    </submittedName>
</protein>
<dbReference type="OrthoDB" id="4492013at2759"/>
<reference evidence="2" key="1">
    <citation type="submission" date="2022-11" db="EMBL/GenBank/DDBJ databases">
        <authorList>
            <person name="Petersen C."/>
        </authorList>
    </citation>
    <scope>NUCLEOTIDE SEQUENCE</scope>
    <source>
        <strain evidence="2">IBT 26290</strain>
    </source>
</reference>
<feature type="compositionally biased region" description="Low complexity" evidence="1">
    <location>
        <begin position="7"/>
        <end position="26"/>
    </location>
</feature>
<dbReference type="GeneID" id="81430535"/>
<dbReference type="InterPro" id="IPR027417">
    <property type="entry name" value="P-loop_NTPase"/>
</dbReference>
<dbReference type="AlphaFoldDB" id="A0A9W9HPV8"/>
<dbReference type="SUPFAM" id="SSF52540">
    <property type="entry name" value="P-loop containing nucleoside triphosphate hydrolases"/>
    <property type="match status" value="1"/>
</dbReference>